<evidence type="ECO:0000313" key="2">
    <source>
        <dbReference type="EMBL" id="RNA19530.1"/>
    </source>
</evidence>
<evidence type="ECO:0000313" key="3">
    <source>
        <dbReference type="Proteomes" id="UP000276133"/>
    </source>
</evidence>
<dbReference type="PANTHER" id="PTHR46270">
    <property type="entry name" value="ARMADILLO-TYPE FOLD-RELATED"/>
    <property type="match status" value="1"/>
</dbReference>
<proteinExistence type="predicted"/>
<comment type="caution">
    <text evidence="2">The sequence shown here is derived from an EMBL/GenBank/DDBJ whole genome shotgun (WGS) entry which is preliminary data.</text>
</comment>
<protein>
    <recommendedName>
        <fullName evidence="1">TIR domain-containing protein</fullName>
    </recommendedName>
</protein>
<reference evidence="2 3" key="1">
    <citation type="journal article" date="2018" name="Sci. Rep.">
        <title>Genomic signatures of local adaptation to the degree of environmental predictability in rotifers.</title>
        <authorList>
            <person name="Franch-Gras L."/>
            <person name="Hahn C."/>
            <person name="Garcia-Roger E.M."/>
            <person name="Carmona M.J."/>
            <person name="Serra M."/>
            <person name="Gomez A."/>
        </authorList>
    </citation>
    <scope>NUCLEOTIDE SEQUENCE [LARGE SCALE GENOMIC DNA]</scope>
    <source>
        <strain evidence="2">HYR1</strain>
    </source>
</reference>
<dbReference type="GO" id="GO:0007165">
    <property type="term" value="P:signal transduction"/>
    <property type="evidence" value="ECO:0007669"/>
    <property type="project" value="InterPro"/>
</dbReference>
<dbReference type="STRING" id="10195.A0A3M7R7L8"/>
<dbReference type="Proteomes" id="UP000276133">
    <property type="component" value="Unassembled WGS sequence"/>
</dbReference>
<dbReference type="Gene3D" id="3.40.50.10140">
    <property type="entry name" value="Toll/interleukin-1 receptor homology (TIR) domain"/>
    <property type="match status" value="1"/>
</dbReference>
<dbReference type="AlphaFoldDB" id="A0A3M7R7L8"/>
<dbReference type="OrthoDB" id="2148946at2759"/>
<dbReference type="EMBL" id="REGN01004029">
    <property type="protein sequence ID" value="RNA19530.1"/>
    <property type="molecule type" value="Genomic_DNA"/>
</dbReference>
<sequence length="601" mass="70016">MENKEADANAIIIESIDFLSNYKIDDILRDDEALKTLFRIKQFIYFFTAYKISMKKKIHLLLSNILLKIHQNKSDIDPISIVDINSIKNQSDRNITIIYLCLSIINFIYCNSVKFSQKFVKHNGLKALALLLKDNVLFSKTHTIKIIEIEQIDLIDDLVRSLYNLSETSENNSKVWYDQDIVSVLLKLATLKPSAKLDAFLTITEIASDKEIESMEELHQIVDYLQNQLVKVSEQFDQNKINRCMRQKIQDNCAKQVEIHCILDNTILTSIDVYIRGLFKLAVNDKLRQKIYFGKNFSKILFNILSKGNAYESQCCLKVYTQLSFDPEIASFLENDQQFIDYLKERMKQKESAAKMCEQILWNMKKNMKREAKIKCDHVMISYNSASRHLCLRIKKQLEQMGLQVWIDVERIHGSSLDSMAKAVEMSFCVLICITEKYRLSEFCQAEATYAFRLGKPIIPLIMQKGYENVQGWLGIIQKDKMNVNFIKYSFEECIKRLKHELDSLVTVSVENGPKNGSGSMEKCSIETWDRAKVKEWFDLNQINMLILDKINISDGAILQQLYEMRRDAPEFYFQLLNSNQIDAHSMLKFTFCLKKLIELK</sequence>
<dbReference type="InterPro" id="IPR011989">
    <property type="entry name" value="ARM-like"/>
</dbReference>
<dbReference type="Pfam" id="PF13676">
    <property type="entry name" value="TIR_2"/>
    <property type="match status" value="1"/>
</dbReference>
<accession>A0A3M7R7L8</accession>
<dbReference type="InterPro" id="IPR000157">
    <property type="entry name" value="TIR_dom"/>
</dbReference>
<dbReference type="SUPFAM" id="SSF52200">
    <property type="entry name" value="Toll/Interleukin receptor TIR domain"/>
    <property type="match status" value="1"/>
</dbReference>
<organism evidence="2 3">
    <name type="scientific">Brachionus plicatilis</name>
    <name type="common">Marine rotifer</name>
    <name type="synonym">Brachionus muelleri</name>
    <dbReference type="NCBI Taxonomy" id="10195"/>
    <lineage>
        <taxon>Eukaryota</taxon>
        <taxon>Metazoa</taxon>
        <taxon>Spiralia</taxon>
        <taxon>Gnathifera</taxon>
        <taxon>Rotifera</taxon>
        <taxon>Eurotatoria</taxon>
        <taxon>Monogononta</taxon>
        <taxon>Pseudotrocha</taxon>
        <taxon>Ploima</taxon>
        <taxon>Brachionidae</taxon>
        <taxon>Brachionus</taxon>
    </lineage>
</organism>
<gene>
    <name evidence="2" type="ORF">BpHYR1_029543</name>
</gene>
<dbReference type="PANTHER" id="PTHR46270:SF2">
    <property type="entry name" value="TIR DOMAIN-CONTAINING PROTEIN"/>
    <property type="match status" value="1"/>
</dbReference>
<dbReference type="SUPFAM" id="SSF48371">
    <property type="entry name" value="ARM repeat"/>
    <property type="match status" value="1"/>
</dbReference>
<name>A0A3M7R7L8_BRAPC</name>
<keyword evidence="3" id="KW-1185">Reference proteome</keyword>
<feature type="domain" description="TIR" evidence="1">
    <location>
        <begin position="379"/>
        <end position="487"/>
    </location>
</feature>
<dbReference type="Gene3D" id="1.25.10.10">
    <property type="entry name" value="Leucine-rich Repeat Variant"/>
    <property type="match status" value="1"/>
</dbReference>
<dbReference type="InterPro" id="IPR016024">
    <property type="entry name" value="ARM-type_fold"/>
</dbReference>
<dbReference type="InterPro" id="IPR035897">
    <property type="entry name" value="Toll_tir_struct_dom_sf"/>
</dbReference>
<evidence type="ECO:0000259" key="1">
    <source>
        <dbReference type="Pfam" id="PF13676"/>
    </source>
</evidence>